<proteinExistence type="predicted"/>
<dbReference type="SUPFAM" id="SSF52058">
    <property type="entry name" value="L domain-like"/>
    <property type="match status" value="1"/>
</dbReference>
<evidence type="ECO:0000259" key="4">
    <source>
        <dbReference type="Pfam" id="PF00931"/>
    </source>
</evidence>
<dbReference type="Pfam" id="PF23559">
    <property type="entry name" value="WHD_DRP"/>
    <property type="match status" value="1"/>
</dbReference>
<dbReference type="EMBL" id="KK914661">
    <property type="protein sequence ID" value="KDP30598.1"/>
    <property type="molecule type" value="Genomic_DNA"/>
</dbReference>
<dbReference type="PANTHER" id="PTHR23155:SF759">
    <property type="entry name" value="AAA+ ATPASE DOMAIN-CONTAINING PROTEIN"/>
    <property type="match status" value="1"/>
</dbReference>
<feature type="domain" description="Disease resistance N-terminal" evidence="5">
    <location>
        <begin position="8"/>
        <end position="92"/>
    </location>
</feature>
<gene>
    <name evidence="8" type="ORF">JCGZ_16251</name>
</gene>
<name>A0A067K6D7_JATCU</name>
<dbReference type="Gene3D" id="1.10.8.430">
    <property type="entry name" value="Helical domain of apoptotic protease-activating factors"/>
    <property type="match status" value="1"/>
</dbReference>
<dbReference type="FunFam" id="3.40.50.300:FF:001091">
    <property type="entry name" value="Probable disease resistance protein At1g61300"/>
    <property type="match status" value="1"/>
</dbReference>
<keyword evidence="2" id="KW-0547">Nucleotide-binding</keyword>
<dbReference type="SUPFAM" id="SSF52540">
    <property type="entry name" value="P-loop containing nucleoside triphosphate hydrolases"/>
    <property type="match status" value="1"/>
</dbReference>
<dbReference type="GO" id="GO:0098542">
    <property type="term" value="P:defense response to other organism"/>
    <property type="evidence" value="ECO:0007669"/>
    <property type="project" value="TreeGrafter"/>
</dbReference>
<evidence type="ECO:0000256" key="3">
    <source>
        <dbReference type="ARBA" id="ARBA00022821"/>
    </source>
</evidence>
<evidence type="ECO:0000256" key="2">
    <source>
        <dbReference type="ARBA" id="ARBA00022741"/>
    </source>
</evidence>
<dbReference type="Gene3D" id="1.10.10.10">
    <property type="entry name" value="Winged helix-like DNA-binding domain superfamily/Winged helix DNA-binding domain"/>
    <property type="match status" value="1"/>
</dbReference>
<dbReference type="KEGG" id="jcu:105641040"/>
<feature type="domain" description="NB-ARC" evidence="4">
    <location>
        <begin position="167"/>
        <end position="337"/>
    </location>
</feature>
<feature type="domain" description="Disease resistance R13L4/SHOC-2-like LRR" evidence="7">
    <location>
        <begin position="545"/>
        <end position="784"/>
    </location>
</feature>
<evidence type="ECO:0000313" key="8">
    <source>
        <dbReference type="EMBL" id="KDP30598.1"/>
    </source>
</evidence>
<dbReference type="OrthoDB" id="2973320at2759"/>
<sequence>MALVDAMISTLIQKLSTVLKAQRQNYQSDFENEFQVMKGRLRNIESVLGDVDGRNEQSFQEIFTQFRDLMYEADDLLTDCLVAQQHSKNGHLSNLFRPNKFLFRLQTGKKLQDINARLKEFDNTFGKHLKKRVEGPSAEEDYIEQQMNIQNPISVSDDDHNDTIGLESDVKKIKDWIFAPNSKLQKVGIVGMGGLGKTTLAMKIFNDSFVYKHFEKRIWVSISQSFSGEKILRSILQQLGAELVDQQLEDINQMLQKIILLLRRNTCLIILDDLWETGLKFWMGFFSALPENDCAGSRFIITTRNIDVAHAIQVDNIHQPNVLNESESWLLFSKHAFVGMGEDKSMIENFEQVGKKIVAQCDGHPLAIKTIGALLASKLGSLDEWESICDNFSISNIPQENVAVMTSLRLSYEALPTHLKQCLLSFSIYPEDFEIPAKELVYWWIGEGFILGANKSKTVIELGFEHLSQLISRCLVEVVKRRGFDGRVYICKMHDLVRDLTLMMANEEKVCCFDIEGKQKLDKETRWLGVAGEKNGNSLNKSPNLRALFVMTSDKAPLNHGLGSLLSLRALDVSNNKLDNAALKNLLTWITSLKRLAYLNISGAKGLQEIPDTICKLRNLQLLVLTGCPELYKISPLVTQLKRLLVLDLSYCDKLRYLPRGIGRLVQLEQLSGLRLAPQANKSSCQLVEIEELVELRVLQLNLSYDSEITEKERDVLSKLKKLEVLAIDFDSEIQEWERIVEMLDHISPPEGLKELYLRGYYHETMPRWFRPENFPNLAYLCIEEAHLVQICANDSNSSWNLEGLRLRLLPYLKMDWNNLRKEMPLLCYAEVSGCYQIVNFPSSTDKPGTCIWRRN</sequence>
<dbReference type="GO" id="GO:0043531">
    <property type="term" value="F:ADP binding"/>
    <property type="evidence" value="ECO:0007669"/>
    <property type="project" value="InterPro"/>
</dbReference>
<organism evidence="8 9">
    <name type="scientific">Jatropha curcas</name>
    <name type="common">Barbados nut</name>
    <dbReference type="NCBI Taxonomy" id="180498"/>
    <lineage>
        <taxon>Eukaryota</taxon>
        <taxon>Viridiplantae</taxon>
        <taxon>Streptophyta</taxon>
        <taxon>Embryophyta</taxon>
        <taxon>Tracheophyta</taxon>
        <taxon>Spermatophyta</taxon>
        <taxon>Magnoliopsida</taxon>
        <taxon>eudicotyledons</taxon>
        <taxon>Gunneridae</taxon>
        <taxon>Pentapetalae</taxon>
        <taxon>rosids</taxon>
        <taxon>fabids</taxon>
        <taxon>Malpighiales</taxon>
        <taxon>Euphorbiaceae</taxon>
        <taxon>Crotonoideae</taxon>
        <taxon>Jatropheae</taxon>
        <taxon>Jatropha</taxon>
    </lineage>
</organism>
<protein>
    <submittedName>
        <fullName evidence="8">Uncharacterized protein</fullName>
    </submittedName>
</protein>
<dbReference type="Pfam" id="PF00931">
    <property type="entry name" value="NB-ARC"/>
    <property type="match status" value="1"/>
</dbReference>
<dbReference type="InterPro" id="IPR032675">
    <property type="entry name" value="LRR_dom_sf"/>
</dbReference>
<dbReference type="PANTHER" id="PTHR23155">
    <property type="entry name" value="DISEASE RESISTANCE PROTEIN RP"/>
    <property type="match status" value="1"/>
</dbReference>
<dbReference type="Gene3D" id="3.80.10.10">
    <property type="entry name" value="Ribonuclease Inhibitor"/>
    <property type="match status" value="1"/>
</dbReference>
<dbReference type="Gene3D" id="3.40.50.300">
    <property type="entry name" value="P-loop containing nucleotide triphosphate hydrolases"/>
    <property type="match status" value="1"/>
</dbReference>
<dbReference type="InterPro" id="IPR002182">
    <property type="entry name" value="NB-ARC"/>
</dbReference>
<evidence type="ECO:0000259" key="5">
    <source>
        <dbReference type="Pfam" id="PF18052"/>
    </source>
</evidence>
<evidence type="ECO:0000313" key="9">
    <source>
        <dbReference type="Proteomes" id="UP000027138"/>
    </source>
</evidence>
<accession>A0A067K6D7</accession>
<keyword evidence="9" id="KW-1185">Reference proteome</keyword>
<dbReference type="InterPro" id="IPR058922">
    <property type="entry name" value="WHD_DRP"/>
</dbReference>
<dbReference type="InterPro" id="IPR036388">
    <property type="entry name" value="WH-like_DNA-bd_sf"/>
</dbReference>
<dbReference type="InterPro" id="IPR044974">
    <property type="entry name" value="Disease_R_plants"/>
</dbReference>
<evidence type="ECO:0000256" key="1">
    <source>
        <dbReference type="ARBA" id="ARBA00022737"/>
    </source>
</evidence>
<dbReference type="FunFam" id="1.10.10.10:FF:000322">
    <property type="entry name" value="Probable disease resistance protein At1g63360"/>
    <property type="match status" value="1"/>
</dbReference>
<evidence type="ECO:0000259" key="6">
    <source>
        <dbReference type="Pfam" id="PF23559"/>
    </source>
</evidence>
<dbReference type="PRINTS" id="PR00364">
    <property type="entry name" value="DISEASERSIST"/>
</dbReference>
<feature type="domain" description="Disease resistance protein winged helix" evidence="6">
    <location>
        <begin position="428"/>
        <end position="500"/>
    </location>
</feature>
<dbReference type="InterPro" id="IPR041118">
    <property type="entry name" value="Rx_N"/>
</dbReference>
<dbReference type="AlphaFoldDB" id="A0A067K6D7"/>
<dbReference type="InterPro" id="IPR055414">
    <property type="entry name" value="LRR_R13L4/SHOC2-like"/>
</dbReference>
<dbReference type="InterPro" id="IPR027417">
    <property type="entry name" value="P-loop_NTPase"/>
</dbReference>
<keyword evidence="3" id="KW-0611">Plant defense</keyword>
<dbReference type="InterPro" id="IPR042197">
    <property type="entry name" value="Apaf_helical"/>
</dbReference>
<dbReference type="Gene3D" id="1.20.5.4130">
    <property type="match status" value="1"/>
</dbReference>
<keyword evidence="1" id="KW-0677">Repeat</keyword>
<reference evidence="8 9" key="1">
    <citation type="journal article" date="2014" name="PLoS ONE">
        <title>Global Analysis of Gene Expression Profiles in Physic Nut (Jatropha curcas L.) Seedlings Exposed to Salt Stress.</title>
        <authorList>
            <person name="Zhang L."/>
            <person name="Zhang C."/>
            <person name="Wu P."/>
            <person name="Chen Y."/>
            <person name="Li M."/>
            <person name="Jiang H."/>
            <person name="Wu G."/>
        </authorList>
    </citation>
    <scope>NUCLEOTIDE SEQUENCE [LARGE SCALE GENOMIC DNA]</scope>
    <source>
        <strain evidence="9">cv. GZQX0401</strain>
        <tissue evidence="8">Young leaves</tissue>
    </source>
</reference>
<dbReference type="Pfam" id="PF23598">
    <property type="entry name" value="LRR_14"/>
    <property type="match status" value="1"/>
</dbReference>
<evidence type="ECO:0000259" key="7">
    <source>
        <dbReference type="Pfam" id="PF23598"/>
    </source>
</evidence>
<dbReference type="Proteomes" id="UP000027138">
    <property type="component" value="Unassembled WGS sequence"/>
</dbReference>
<dbReference type="Pfam" id="PF18052">
    <property type="entry name" value="Rx_N"/>
    <property type="match status" value="1"/>
</dbReference>